<dbReference type="InterPro" id="IPR019601">
    <property type="entry name" value="Oxoglutarate/Fe-dep_Oase_C"/>
</dbReference>
<dbReference type="EMBL" id="KF900443">
    <property type="protein sequence ID" value="AIE95196.1"/>
    <property type="molecule type" value="Genomic_DNA"/>
</dbReference>
<dbReference type="GO" id="GO:0016706">
    <property type="term" value="F:2-oxoglutarate-dependent dioxygenase activity"/>
    <property type="evidence" value="ECO:0007669"/>
    <property type="project" value="InterPro"/>
</dbReference>
<dbReference type="InterPro" id="IPR051842">
    <property type="entry name" value="uS12_prolyl_hydroxylase"/>
</dbReference>
<protein>
    <recommendedName>
        <fullName evidence="1">Oxoglutarate/iron-dependent oxygenase C-terminal degradation domain-containing protein</fullName>
    </recommendedName>
</protein>
<organism evidence="2">
    <name type="scientific">uncultured marine group II/III euryarchaeote AD1000_59_C09</name>
    <dbReference type="NCBI Taxonomy" id="1457791"/>
    <lineage>
        <taxon>Archaea</taxon>
        <taxon>Methanobacteriati</taxon>
        <taxon>Methanobacteriota</taxon>
        <taxon>environmental samples</taxon>
    </lineage>
</organism>
<dbReference type="Gene3D" id="2.60.120.620">
    <property type="entry name" value="q2cbj1_9rhob like domain"/>
    <property type="match status" value="1"/>
</dbReference>
<dbReference type="GO" id="GO:0031418">
    <property type="term" value="F:L-ascorbic acid binding"/>
    <property type="evidence" value="ECO:0007669"/>
    <property type="project" value="InterPro"/>
</dbReference>
<feature type="domain" description="Oxoglutarate/iron-dependent oxygenase C-terminal degradation" evidence="1">
    <location>
        <begin position="58"/>
        <end position="139"/>
    </location>
</feature>
<dbReference type="AlphaFoldDB" id="A0A075G090"/>
<reference evidence="2" key="1">
    <citation type="journal article" date="2014" name="Genome Biol. Evol.">
        <title>Pangenome evidence for extensive interdomain horizontal transfer affecting lineage core and shell genes in uncultured planktonic thaumarchaeota and euryarchaeota.</title>
        <authorList>
            <person name="Deschamps P."/>
            <person name="Zivanovic Y."/>
            <person name="Moreira D."/>
            <person name="Rodriguez-Valera F."/>
            <person name="Lopez-Garcia P."/>
        </authorList>
    </citation>
    <scope>NUCLEOTIDE SEQUENCE</scope>
</reference>
<sequence>MAEINFYYLEKPTLSNLKRIFNSGDIPFIRLSKFLDPVPRVSKPEFNRREKIGYYNRQEASAILDDFWQSSEFIQFLEATTGLKPKFRAANHICYSAGDYSLLHTEESESRRLTVTYDFTKSWKQEWGGYDLYTSPENDPLICNRDPGSLMIVKLEEKDLSCTRYVSHKAVSVVQMDRIIYDLD</sequence>
<name>A0A075G090_9EURY</name>
<proteinExistence type="predicted"/>
<dbReference type="Pfam" id="PF10637">
    <property type="entry name" value="Ofd1_CTDD"/>
    <property type="match status" value="1"/>
</dbReference>
<dbReference type="PANTHER" id="PTHR12117:SF0">
    <property type="entry name" value="PROLYL 3-HYDROXYLASE OGFOD1"/>
    <property type="match status" value="1"/>
</dbReference>
<dbReference type="PANTHER" id="PTHR12117">
    <property type="entry name" value="HISTONE ACETYLTRANSFERASE COMPLEX"/>
    <property type="match status" value="1"/>
</dbReference>
<evidence type="ECO:0000259" key="1">
    <source>
        <dbReference type="Pfam" id="PF10637"/>
    </source>
</evidence>
<accession>A0A075G090</accession>
<evidence type="ECO:0000313" key="2">
    <source>
        <dbReference type="EMBL" id="AIE95196.1"/>
    </source>
</evidence>
<dbReference type="GO" id="GO:0005506">
    <property type="term" value="F:iron ion binding"/>
    <property type="evidence" value="ECO:0007669"/>
    <property type="project" value="InterPro"/>
</dbReference>